<dbReference type="SUPFAM" id="SSF48452">
    <property type="entry name" value="TPR-like"/>
    <property type="match status" value="1"/>
</dbReference>
<dbReference type="PANTHER" id="PTHR46035:SF1">
    <property type="entry name" value="TETRATRICOPEPTIDE REPEAT PROTEIN 4"/>
    <property type="match status" value="1"/>
</dbReference>
<evidence type="ECO:0000256" key="1">
    <source>
        <dbReference type="ARBA" id="ARBA00022737"/>
    </source>
</evidence>
<keyword evidence="1" id="KW-0677">Repeat</keyword>
<keyword evidence="2" id="KW-0802">TPR repeat</keyword>
<accession>A0A427XZL5</accession>
<dbReference type="STRING" id="105984.A0A427XZL5"/>
<dbReference type="Proteomes" id="UP000279236">
    <property type="component" value="Unassembled WGS sequence"/>
</dbReference>
<dbReference type="InterPro" id="IPR011990">
    <property type="entry name" value="TPR-like_helical_dom_sf"/>
</dbReference>
<protein>
    <recommendedName>
        <fullName evidence="3">Cns1/TTC4 wheel domain-containing protein</fullName>
    </recommendedName>
</protein>
<evidence type="ECO:0000259" key="3">
    <source>
        <dbReference type="Pfam" id="PF18972"/>
    </source>
</evidence>
<keyword evidence="5" id="KW-1185">Reference proteome</keyword>
<sequence>MSQPPAPTAAEHDGKIDNVIEKMAAVRAASGSGSGPANPEKKQWTYDEFQKVLDETPLFMRETPKDTKDNYVLEALKSLVFEGDGDEVGLNFKNHGNELYAQRSYRDAVDAYSQGLEAGPKDDALRISLLNNRAAANLAMKNYRAVLGDTSAIIAYAATEKKSPPAKAVYRAAQALVGLEQWDEATDAVDHGRKLKGEEDKKEWPTLAAQIEKGKRTVLERAERERRKVVMDGARRLAIVNHGLMVVNTPNPPDNPHPFDFDPDALPKVPLYPPEEAAGWVAPPVYTPLVFPVFLLYPQHNMSDLITHFHEDTSFDDQMAVIFPASASPSSPNPPWSDWDTKHEYYNSNLAVYVETQQRRLLKVGKDITLREVITKSHRSASANAPRDGIVLRDGLMSFVVLVKGTEEREWIANFKKVRDGGK</sequence>
<dbReference type="GO" id="GO:0030544">
    <property type="term" value="F:Hsp70 protein binding"/>
    <property type="evidence" value="ECO:0007669"/>
    <property type="project" value="TreeGrafter"/>
</dbReference>
<dbReference type="AlphaFoldDB" id="A0A427XZL5"/>
<comment type="caution">
    <text evidence="4">The sequence shown here is derived from an EMBL/GenBank/DDBJ whole genome shotgun (WGS) entry which is preliminary data.</text>
</comment>
<gene>
    <name evidence="4" type="ORF">EHS24_005846</name>
</gene>
<evidence type="ECO:0000313" key="5">
    <source>
        <dbReference type="Proteomes" id="UP000279236"/>
    </source>
</evidence>
<dbReference type="PANTHER" id="PTHR46035">
    <property type="entry name" value="TETRATRICOPEPTIDE REPEAT PROTEIN 4"/>
    <property type="match status" value="1"/>
</dbReference>
<reference evidence="4 5" key="1">
    <citation type="submission" date="2018-11" db="EMBL/GenBank/DDBJ databases">
        <title>Genome sequence of Apiotrichum porosum DSM 27194.</title>
        <authorList>
            <person name="Aliyu H."/>
            <person name="Gorte O."/>
            <person name="Ochsenreither K."/>
        </authorList>
    </citation>
    <scope>NUCLEOTIDE SEQUENCE [LARGE SCALE GENOMIC DNA]</scope>
    <source>
        <strain evidence="4 5">DSM 27194</strain>
    </source>
</reference>
<dbReference type="GO" id="GO:0005634">
    <property type="term" value="C:nucleus"/>
    <property type="evidence" value="ECO:0007669"/>
    <property type="project" value="TreeGrafter"/>
</dbReference>
<feature type="domain" description="Cns1/TTC4 wheel" evidence="3">
    <location>
        <begin position="287"/>
        <end position="415"/>
    </location>
</feature>
<evidence type="ECO:0000256" key="2">
    <source>
        <dbReference type="ARBA" id="ARBA00022803"/>
    </source>
</evidence>
<dbReference type="OrthoDB" id="1724687at2759"/>
<evidence type="ECO:0000313" key="4">
    <source>
        <dbReference type="EMBL" id="RSH84328.1"/>
    </source>
</evidence>
<proteinExistence type="predicted"/>
<dbReference type="GO" id="GO:0051879">
    <property type="term" value="F:Hsp90 protein binding"/>
    <property type="evidence" value="ECO:0007669"/>
    <property type="project" value="InterPro"/>
</dbReference>
<dbReference type="GO" id="GO:0006457">
    <property type="term" value="P:protein folding"/>
    <property type="evidence" value="ECO:0007669"/>
    <property type="project" value="TreeGrafter"/>
</dbReference>
<dbReference type="Gene3D" id="1.25.40.10">
    <property type="entry name" value="Tetratricopeptide repeat domain"/>
    <property type="match status" value="1"/>
</dbReference>
<dbReference type="EMBL" id="RSCE01000003">
    <property type="protein sequence ID" value="RSH84328.1"/>
    <property type="molecule type" value="Genomic_DNA"/>
</dbReference>
<organism evidence="4 5">
    <name type="scientific">Apiotrichum porosum</name>
    <dbReference type="NCBI Taxonomy" id="105984"/>
    <lineage>
        <taxon>Eukaryota</taxon>
        <taxon>Fungi</taxon>
        <taxon>Dikarya</taxon>
        <taxon>Basidiomycota</taxon>
        <taxon>Agaricomycotina</taxon>
        <taxon>Tremellomycetes</taxon>
        <taxon>Trichosporonales</taxon>
        <taxon>Trichosporonaceae</taxon>
        <taxon>Apiotrichum</taxon>
    </lineage>
</organism>
<name>A0A427XZL5_9TREE</name>
<dbReference type="GeneID" id="39590389"/>
<dbReference type="RefSeq" id="XP_028477776.1">
    <property type="nucleotide sequence ID" value="XM_028621324.1"/>
</dbReference>
<dbReference type="GO" id="GO:0005829">
    <property type="term" value="C:cytosol"/>
    <property type="evidence" value="ECO:0007669"/>
    <property type="project" value="TreeGrafter"/>
</dbReference>
<dbReference type="Pfam" id="PF18972">
    <property type="entry name" value="Wheel"/>
    <property type="match status" value="1"/>
</dbReference>
<dbReference type="InterPro" id="IPR044059">
    <property type="entry name" value="Csn1/TTC4_wheel"/>
</dbReference>